<dbReference type="KEGG" id="err:DVR09_08010"/>
<proteinExistence type="predicted"/>
<organism evidence="2 3">
    <name type="scientific">Erythrobacter aureus</name>
    <dbReference type="NCBI Taxonomy" id="2182384"/>
    <lineage>
        <taxon>Bacteria</taxon>
        <taxon>Pseudomonadati</taxon>
        <taxon>Pseudomonadota</taxon>
        <taxon>Alphaproteobacteria</taxon>
        <taxon>Sphingomonadales</taxon>
        <taxon>Erythrobacteraceae</taxon>
        <taxon>Erythrobacter/Porphyrobacter group</taxon>
        <taxon>Erythrobacter</taxon>
    </lineage>
</organism>
<dbReference type="EMBL" id="CP031357">
    <property type="protein sequence ID" value="AXK42290.1"/>
    <property type="molecule type" value="Genomic_DNA"/>
</dbReference>
<dbReference type="OrthoDB" id="964913at2"/>
<sequence length="134" mass="13387">MAASAASVLLATLAACGSNDSTSAQDDVAHAAESPPIANAEGAGTVEPKKRASESASATTVASSSVLDAARENCTADLYELANRAETEITVLESASTPTGAAVSLMIDGAAAPWSCTTDDSGNVRDLYYSAKEG</sequence>
<reference evidence="3" key="1">
    <citation type="submission" date="2018-07" db="EMBL/GenBank/DDBJ databases">
        <title>Genome sequence of Erythrobacter strain YH-07, an antagonistic bacterium isolated from Yellow Sea.</title>
        <authorList>
            <person name="Tang T."/>
            <person name="Liu Q."/>
            <person name="Sun X."/>
        </authorList>
    </citation>
    <scope>NUCLEOTIDE SEQUENCE [LARGE SCALE GENOMIC DNA]</scope>
    <source>
        <strain evidence="3">YH-07</strain>
    </source>
</reference>
<dbReference type="AlphaFoldDB" id="A0A345YED8"/>
<name>A0A345YED8_9SPHN</name>
<evidence type="ECO:0000313" key="2">
    <source>
        <dbReference type="EMBL" id="AXK42290.1"/>
    </source>
</evidence>
<protein>
    <submittedName>
        <fullName evidence="2">Uncharacterized protein</fullName>
    </submittedName>
</protein>
<dbReference type="Proteomes" id="UP000254508">
    <property type="component" value="Chromosome"/>
</dbReference>
<feature type="region of interest" description="Disordered" evidence="1">
    <location>
        <begin position="19"/>
        <end position="62"/>
    </location>
</feature>
<evidence type="ECO:0000313" key="3">
    <source>
        <dbReference type="Proteomes" id="UP000254508"/>
    </source>
</evidence>
<evidence type="ECO:0000256" key="1">
    <source>
        <dbReference type="SAM" id="MobiDB-lite"/>
    </source>
</evidence>
<gene>
    <name evidence="2" type="ORF">DVR09_08010</name>
</gene>
<accession>A0A345YED8</accession>
<keyword evidence="3" id="KW-1185">Reference proteome</keyword>